<dbReference type="EMBL" id="RBZU01000011">
    <property type="protein sequence ID" value="RKP48700.1"/>
    <property type="molecule type" value="Genomic_DNA"/>
</dbReference>
<reference evidence="2 3" key="1">
    <citation type="submission" date="2018-10" db="EMBL/GenBank/DDBJ databases">
        <title>Robbsia sp. DHC34, isolated from soil.</title>
        <authorList>
            <person name="Gao Z.-H."/>
            <person name="Qiu L.-H."/>
        </authorList>
    </citation>
    <scope>NUCLEOTIDE SEQUENCE [LARGE SCALE GENOMIC DNA]</scope>
    <source>
        <strain evidence="2 3">DHC34</strain>
    </source>
</reference>
<dbReference type="OrthoDB" id="7066954at2"/>
<dbReference type="AlphaFoldDB" id="A0A494XDI3"/>
<gene>
    <name evidence="2" type="ORF">D7S86_21195</name>
</gene>
<dbReference type="Pfam" id="PF08750">
    <property type="entry name" value="CNP1"/>
    <property type="match status" value="1"/>
</dbReference>
<name>A0A494XDI3_9BURK</name>
<feature type="domain" description="CNP1-like uncharacterised" evidence="1">
    <location>
        <begin position="28"/>
        <end position="157"/>
    </location>
</feature>
<dbReference type="Proteomes" id="UP000270342">
    <property type="component" value="Unassembled WGS sequence"/>
</dbReference>
<organism evidence="2 3">
    <name type="scientific">Pararobbsia silviterrae</name>
    <dbReference type="NCBI Taxonomy" id="1792498"/>
    <lineage>
        <taxon>Bacteria</taxon>
        <taxon>Pseudomonadati</taxon>
        <taxon>Pseudomonadota</taxon>
        <taxon>Betaproteobacteria</taxon>
        <taxon>Burkholderiales</taxon>
        <taxon>Burkholderiaceae</taxon>
        <taxon>Pararobbsia</taxon>
    </lineage>
</organism>
<comment type="caution">
    <text evidence="2">The sequence shown here is derived from an EMBL/GenBank/DDBJ whole genome shotgun (WGS) entry which is preliminary data.</text>
</comment>
<accession>A0A494XDI3</accession>
<keyword evidence="3" id="KW-1185">Reference proteome</keyword>
<evidence type="ECO:0000313" key="3">
    <source>
        <dbReference type="Proteomes" id="UP000270342"/>
    </source>
</evidence>
<dbReference type="InterPro" id="IPR014861">
    <property type="entry name" value="CNP1-like_dom"/>
</dbReference>
<proteinExistence type="predicted"/>
<evidence type="ECO:0000313" key="2">
    <source>
        <dbReference type="EMBL" id="RKP48700.1"/>
    </source>
</evidence>
<sequence length="169" mass="19081">MNGPASNASGDQSTFQYLFDRKSVFVEQKDVMPPPLPNYDALLPFEVSKNTSLTFAIDPKSVSIGTDDVIRYTVVITSPSGVRNVRYEGMRCGDGQMWKMYAAIDEDGTAWDTDTSTDWEKVVYNSLNAYHTALAHDYFCNFQTLAGDAKQIVENIRYKRALDDQRPRN</sequence>
<protein>
    <recommendedName>
        <fullName evidence="1">CNP1-like uncharacterized domain-containing protein</fullName>
    </recommendedName>
</protein>
<evidence type="ECO:0000259" key="1">
    <source>
        <dbReference type="Pfam" id="PF08750"/>
    </source>
</evidence>